<dbReference type="Pfam" id="PF00903">
    <property type="entry name" value="Glyoxalase"/>
    <property type="match status" value="1"/>
</dbReference>
<feature type="domain" description="VOC" evidence="1">
    <location>
        <begin position="7"/>
        <end position="122"/>
    </location>
</feature>
<dbReference type="Proteomes" id="UP000182100">
    <property type="component" value="Unassembled WGS sequence"/>
</dbReference>
<keyword evidence="2" id="KW-0223">Dioxygenase</keyword>
<dbReference type="Pfam" id="PF22632">
    <property type="entry name" value="BphC_D1"/>
    <property type="match status" value="1"/>
</dbReference>
<accession>A0A1G6LU62</accession>
<evidence type="ECO:0000259" key="1">
    <source>
        <dbReference type="PROSITE" id="PS51819"/>
    </source>
</evidence>
<dbReference type="EMBL" id="FMZK01000002">
    <property type="protein sequence ID" value="SDC46802.1"/>
    <property type="molecule type" value="Genomic_DNA"/>
</dbReference>
<sequence>MTARVTALGYLRFTATDLDHWQDFGQRVLGLMADRRGDDRLLFRVDEKAYRLEVRPGERGGVTTVGWETRGPAELAELEARLTAAGYEVTRPGEAVAKERMVSDLIRFRDPDDCYDHEVFWGLGTSSARFASPIGAEFVAGTEGLGHVLQVVSDRARYESLFLDVLGFRLSDHIDLAPDLAATFLHCNPRHHSFAFTPKTGNRPLGVGHFMLEVTDLDVIGRAMEHIEDEPHRLLKTFGRHSNDRMVSFYLLTPSDVGLEFGTGGIKIDDETWTPTRYDTAHFWGHHSVDHH</sequence>
<proteinExistence type="predicted"/>
<dbReference type="CDD" id="cd07252">
    <property type="entry name" value="BphC1-RGP6_N_like"/>
    <property type="match status" value="1"/>
</dbReference>
<feature type="domain" description="VOC" evidence="1">
    <location>
        <begin position="144"/>
        <end position="264"/>
    </location>
</feature>
<evidence type="ECO:0000313" key="2">
    <source>
        <dbReference type="EMBL" id="SDC46802.1"/>
    </source>
</evidence>
<dbReference type="Gene3D" id="3.10.180.10">
    <property type="entry name" value="2,3-Dihydroxybiphenyl 1,2-Dioxygenase, domain 1"/>
    <property type="match status" value="2"/>
</dbReference>
<dbReference type="InterPro" id="IPR004360">
    <property type="entry name" value="Glyas_Fos-R_dOase_dom"/>
</dbReference>
<dbReference type="AlphaFoldDB" id="A0A1G6LU62"/>
<dbReference type="PROSITE" id="PS51819">
    <property type="entry name" value="VOC"/>
    <property type="match status" value="2"/>
</dbReference>
<dbReference type="SUPFAM" id="SSF54593">
    <property type="entry name" value="Glyoxalase/Bleomycin resistance protein/Dihydroxybiphenyl dioxygenase"/>
    <property type="match status" value="1"/>
</dbReference>
<dbReference type="STRING" id="67344.SAMN05216505_102263"/>
<keyword evidence="2" id="KW-0560">Oxidoreductase</keyword>
<gene>
    <name evidence="2" type="ORF">SAMN05216505_102263</name>
</gene>
<evidence type="ECO:0000313" key="3">
    <source>
        <dbReference type="Proteomes" id="UP000182100"/>
    </source>
</evidence>
<dbReference type="InterPro" id="IPR037523">
    <property type="entry name" value="VOC_core"/>
</dbReference>
<protein>
    <submittedName>
        <fullName evidence="2">3,4-dihydroxy-9,10-secoandrosta-1,3,5(10)-triene-9,17-dione 4,5-dioxygenase</fullName>
    </submittedName>
</protein>
<name>A0A1G6LU62_9ACTN</name>
<keyword evidence="3" id="KW-1185">Reference proteome</keyword>
<dbReference type="GO" id="GO:0051213">
    <property type="term" value="F:dioxygenase activity"/>
    <property type="evidence" value="ECO:0007669"/>
    <property type="project" value="UniProtKB-KW"/>
</dbReference>
<dbReference type="RefSeq" id="WP_055574847.1">
    <property type="nucleotide sequence ID" value="NZ_FMZK01000002.1"/>
</dbReference>
<reference evidence="3" key="1">
    <citation type="submission" date="2016-10" db="EMBL/GenBank/DDBJ databases">
        <authorList>
            <person name="Varghese N."/>
            <person name="Submissions S."/>
        </authorList>
    </citation>
    <scope>NUCLEOTIDE SEQUENCE [LARGE SCALE GENOMIC DNA]</scope>
    <source>
        <strain evidence="3">CGMCC 4.3504</strain>
    </source>
</reference>
<organism evidence="2 3">
    <name type="scientific">Streptomyces prasinopilosus</name>
    <dbReference type="NCBI Taxonomy" id="67344"/>
    <lineage>
        <taxon>Bacteria</taxon>
        <taxon>Bacillati</taxon>
        <taxon>Actinomycetota</taxon>
        <taxon>Actinomycetes</taxon>
        <taxon>Kitasatosporales</taxon>
        <taxon>Streptomycetaceae</taxon>
        <taxon>Streptomyces</taxon>
    </lineage>
</organism>
<dbReference type="InterPro" id="IPR029068">
    <property type="entry name" value="Glyas_Bleomycin-R_OHBP_Dase"/>
</dbReference>